<comment type="caution">
    <text evidence="2">The sequence shown here is derived from an EMBL/GenBank/DDBJ whole genome shotgun (WGS) entry which is preliminary data.</text>
</comment>
<evidence type="ECO:0000259" key="1">
    <source>
        <dbReference type="Pfam" id="PF13456"/>
    </source>
</evidence>
<accession>A0A6A2XLA2</accession>
<dbReference type="GO" id="GO:0003676">
    <property type="term" value="F:nucleic acid binding"/>
    <property type="evidence" value="ECO:0007669"/>
    <property type="project" value="InterPro"/>
</dbReference>
<feature type="domain" description="RNase H type-1" evidence="1">
    <location>
        <begin position="17"/>
        <end position="136"/>
    </location>
</feature>
<dbReference type="InterPro" id="IPR053151">
    <property type="entry name" value="RNase_H-like"/>
</dbReference>
<dbReference type="Gene3D" id="3.30.420.10">
    <property type="entry name" value="Ribonuclease H-like superfamily/Ribonuclease H"/>
    <property type="match status" value="1"/>
</dbReference>
<dbReference type="AlphaFoldDB" id="A0A6A2XLA2"/>
<dbReference type="Proteomes" id="UP000436088">
    <property type="component" value="Unassembled WGS sequence"/>
</dbReference>
<evidence type="ECO:0000313" key="3">
    <source>
        <dbReference type="Proteomes" id="UP000436088"/>
    </source>
</evidence>
<organism evidence="2 3">
    <name type="scientific">Hibiscus syriacus</name>
    <name type="common">Rose of Sharon</name>
    <dbReference type="NCBI Taxonomy" id="106335"/>
    <lineage>
        <taxon>Eukaryota</taxon>
        <taxon>Viridiplantae</taxon>
        <taxon>Streptophyta</taxon>
        <taxon>Embryophyta</taxon>
        <taxon>Tracheophyta</taxon>
        <taxon>Spermatophyta</taxon>
        <taxon>Magnoliopsida</taxon>
        <taxon>eudicotyledons</taxon>
        <taxon>Gunneridae</taxon>
        <taxon>Pentapetalae</taxon>
        <taxon>rosids</taxon>
        <taxon>malvids</taxon>
        <taxon>Malvales</taxon>
        <taxon>Malvaceae</taxon>
        <taxon>Malvoideae</taxon>
        <taxon>Hibiscus</taxon>
    </lineage>
</organism>
<dbReference type="CDD" id="cd06222">
    <property type="entry name" value="RNase_H_like"/>
    <property type="match status" value="1"/>
</dbReference>
<dbReference type="InterPro" id="IPR012337">
    <property type="entry name" value="RNaseH-like_sf"/>
</dbReference>
<dbReference type="EMBL" id="VEPZ02001507">
    <property type="protein sequence ID" value="KAE8670570.1"/>
    <property type="molecule type" value="Genomic_DNA"/>
</dbReference>
<evidence type="ECO:0000313" key="2">
    <source>
        <dbReference type="EMBL" id="KAE8670570.1"/>
    </source>
</evidence>
<keyword evidence="3" id="KW-1185">Reference proteome</keyword>
<dbReference type="InterPro" id="IPR002156">
    <property type="entry name" value="RNaseH_domain"/>
</dbReference>
<dbReference type="PANTHER" id="PTHR47723:SF13">
    <property type="entry name" value="PUTATIVE-RELATED"/>
    <property type="match status" value="1"/>
</dbReference>
<dbReference type="InterPro" id="IPR044730">
    <property type="entry name" value="RNase_H-like_dom_plant"/>
</dbReference>
<dbReference type="SUPFAM" id="SSF53098">
    <property type="entry name" value="Ribonuclease H-like"/>
    <property type="match status" value="1"/>
</dbReference>
<dbReference type="Pfam" id="PF13456">
    <property type="entry name" value="RVT_3"/>
    <property type="match status" value="1"/>
</dbReference>
<sequence>MYQKWQPPTTGALKLYTDGAINLGTRSASSGGVLRDNTGTWITWFYRRIGRCSILHTELWGGGVLDGLSLAWRSGVRHVEVEMDNSEAVTLLDSSSCHRDGSIFRKICKILNLDWNVKIYHITREANSVADAMARPCRSSTIGLTLMLQSHSDVAGSS</sequence>
<protein>
    <recommendedName>
        <fullName evidence="1">RNase H type-1 domain-containing protein</fullName>
    </recommendedName>
</protein>
<name>A0A6A2XLA2_HIBSY</name>
<gene>
    <name evidence="2" type="ORF">F3Y22_tig00112124pilonHSYRG00058</name>
</gene>
<dbReference type="GO" id="GO:0004523">
    <property type="term" value="F:RNA-DNA hybrid ribonuclease activity"/>
    <property type="evidence" value="ECO:0007669"/>
    <property type="project" value="InterPro"/>
</dbReference>
<dbReference type="PANTHER" id="PTHR47723">
    <property type="entry name" value="OS05G0353850 PROTEIN"/>
    <property type="match status" value="1"/>
</dbReference>
<proteinExistence type="predicted"/>
<reference evidence="2" key="1">
    <citation type="submission" date="2019-09" db="EMBL/GenBank/DDBJ databases">
        <title>Draft genome information of white flower Hibiscus syriacus.</title>
        <authorList>
            <person name="Kim Y.-M."/>
        </authorList>
    </citation>
    <scope>NUCLEOTIDE SEQUENCE [LARGE SCALE GENOMIC DNA]</scope>
    <source>
        <strain evidence="2">YM2019G1</strain>
    </source>
</reference>
<dbReference type="InterPro" id="IPR036397">
    <property type="entry name" value="RNaseH_sf"/>
</dbReference>